<proteinExistence type="predicted"/>
<evidence type="ECO:0000313" key="2">
    <source>
        <dbReference type="EMBL" id="CAG8527054.1"/>
    </source>
</evidence>
<evidence type="ECO:0000256" key="1">
    <source>
        <dbReference type="SAM" id="MobiDB-lite"/>
    </source>
</evidence>
<sequence>MVANNSKFTKKGNQFATSRPDYSTRTVGKFGALQKQSVGLEGGVFELVKELLIRAELLMNNSISEAYGRRLEKAQGVFVGFACELGLPPYLALEELLVAFLHG</sequence>
<name>A0A9N9ADZ7_9GLOM</name>
<gene>
    <name evidence="2" type="ORF">DERYTH_LOCUS4157</name>
</gene>
<comment type="caution">
    <text evidence="2">The sequence shown here is derived from an EMBL/GenBank/DDBJ whole genome shotgun (WGS) entry which is preliminary data.</text>
</comment>
<dbReference type="Proteomes" id="UP000789405">
    <property type="component" value="Unassembled WGS sequence"/>
</dbReference>
<protein>
    <submittedName>
        <fullName evidence="2">5615_t:CDS:1</fullName>
    </submittedName>
</protein>
<evidence type="ECO:0000313" key="3">
    <source>
        <dbReference type="Proteomes" id="UP000789405"/>
    </source>
</evidence>
<organism evidence="2 3">
    <name type="scientific">Dentiscutata erythropus</name>
    <dbReference type="NCBI Taxonomy" id="1348616"/>
    <lineage>
        <taxon>Eukaryota</taxon>
        <taxon>Fungi</taxon>
        <taxon>Fungi incertae sedis</taxon>
        <taxon>Mucoromycota</taxon>
        <taxon>Glomeromycotina</taxon>
        <taxon>Glomeromycetes</taxon>
        <taxon>Diversisporales</taxon>
        <taxon>Gigasporaceae</taxon>
        <taxon>Dentiscutata</taxon>
    </lineage>
</organism>
<dbReference type="EMBL" id="CAJVPY010001560">
    <property type="protein sequence ID" value="CAG8527054.1"/>
    <property type="molecule type" value="Genomic_DNA"/>
</dbReference>
<dbReference type="AlphaFoldDB" id="A0A9N9ADZ7"/>
<feature type="region of interest" description="Disordered" evidence="1">
    <location>
        <begin position="1"/>
        <end position="22"/>
    </location>
</feature>
<reference evidence="2" key="1">
    <citation type="submission" date="2021-06" db="EMBL/GenBank/DDBJ databases">
        <authorList>
            <person name="Kallberg Y."/>
            <person name="Tangrot J."/>
            <person name="Rosling A."/>
        </authorList>
    </citation>
    <scope>NUCLEOTIDE SEQUENCE</scope>
    <source>
        <strain evidence="2">MA453B</strain>
    </source>
</reference>
<keyword evidence="3" id="KW-1185">Reference proteome</keyword>
<accession>A0A9N9ADZ7</accession>